<protein>
    <submittedName>
        <fullName evidence="2">YIEGIA domain-containing protein</fullName>
    </submittedName>
</protein>
<feature type="transmembrane region" description="Helical" evidence="1">
    <location>
        <begin position="121"/>
        <end position="137"/>
    </location>
</feature>
<dbReference type="Pfam" id="PF14045">
    <property type="entry name" value="YIEGIA"/>
    <property type="match status" value="1"/>
</dbReference>
<evidence type="ECO:0000313" key="2">
    <source>
        <dbReference type="EMBL" id="MCX7569047.1"/>
    </source>
</evidence>
<dbReference type="InterPro" id="IPR025918">
    <property type="entry name" value="YIEGIA"/>
</dbReference>
<proteinExistence type="predicted"/>
<reference evidence="2 3" key="1">
    <citation type="submission" date="2022-11" db="EMBL/GenBank/DDBJ databases">
        <title>Study of microbial diversity in lake waters.</title>
        <authorList>
            <person name="Zhang J."/>
        </authorList>
    </citation>
    <scope>NUCLEOTIDE SEQUENCE [LARGE SCALE GENOMIC DNA]</scope>
    <source>
        <strain evidence="2 3">DT12</strain>
    </source>
</reference>
<dbReference type="Proteomes" id="UP001208017">
    <property type="component" value="Unassembled WGS sequence"/>
</dbReference>
<dbReference type="RefSeq" id="WP_267150275.1">
    <property type="nucleotide sequence ID" value="NZ_JAPMLT010000001.1"/>
</dbReference>
<evidence type="ECO:0000313" key="3">
    <source>
        <dbReference type="Proteomes" id="UP001208017"/>
    </source>
</evidence>
<keyword evidence="1" id="KW-0472">Membrane</keyword>
<sequence length="304" mass="33723">MPAQLLTPEHLTMIATGFVLGTYARYSTVEEDYRQFPSYPNGYLIHLVTGGVAAAIGAVALPALLTNNFVGVSFLALAIQQFRDVRKMEKSSLQDLEPTEQIPRGRAYIDGIAKTFEARNYFSLITAFVTVLVMLMIPGHRPLLDIPFGAVAGLLTLFLLRRLSKGKTIGEIADVALATIRFEGDMLWIDDVPVSNVGLPDVRERMRREGVAVMITARTVGGQIVLANEGQRQAIAHEAARTLGLKRYLYQRRDFEKGRICFAFLPIRRDNGALLELVAQVPILESAKKSARMRDPEILPKEGR</sequence>
<comment type="caution">
    <text evidence="2">The sequence shown here is derived from an EMBL/GenBank/DDBJ whole genome shotgun (WGS) entry which is preliminary data.</text>
</comment>
<feature type="transmembrane region" description="Helical" evidence="1">
    <location>
        <begin position="43"/>
        <end position="65"/>
    </location>
</feature>
<organism evidence="2 3">
    <name type="scientific">Tumebacillus lacus</name>
    <dbReference type="NCBI Taxonomy" id="2995335"/>
    <lineage>
        <taxon>Bacteria</taxon>
        <taxon>Bacillati</taxon>
        <taxon>Bacillota</taxon>
        <taxon>Bacilli</taxon>
        <taxon>Bacillales</taxon>
        <taxon>Alicyclobacillaceae</taxon>
        <taxon>Tumebacillus</taxon>
    </lineage>
</organism>
<name>A0ABT3WZU6_9BACL</name>
<feature type="transmembrane region" description="Helical" evidence="1">
    <location>
        <begin position="143"/>
        <end position="160"/>
    </location>
</feature>
<evidence type="ECO:0000256" key="1">
    <source>
        <dbReference type="SAM" id="Phobius"/>
    </source>
</evidence>
<keyword evidence="3" id="KW-1185">Reference proteome</keyword>
<accession>A0ABT3WZU6</accession>
<dbReference type="EMBL" id="JAPMLT010000001">
    <property type="protein sequence ID" value="MCX7569047.1"/>
    <property type="molecule type" value="Genomic_DNA"/>
</dbReference>
<gene>
    <name evidence="2" type="ORF">OS242_03595</name>
</gene>
<keyword evidence="1" id="KW-0812">Transmembrane</keyword>
<keyword evidence="1" id="KW-1133">Transmembrane helix</keyword>